<feature type="non-terminal residue" evidence="1">
    <location>
        <position position="49"/>
    </location>
</feature>
<proteinExistence type="predicted"/>
<sequence>MYKGTSDAKLLPQDYSIESLVDPSKTNSLDVYKNVIRNYIRTRVFPTIG</sequence>
<gene>
    <name evidence="1" type="ORF">S03H2_63389</name>
</gene>
<dbReference type="EMBL" id="BARU01041072">
    <property type="protein sequence ID" value="GAH84518.1"/>
    <property type="molecule type" value="Genomic_DNA"/>
</dbReference>
<organism evidence="1">
    <name type="scientific">marine sediment metagenome</name>
    <dbReference type="NCBI Taxonomy" id="412755"/>
    <lineage>
        <taxon>unclassified sequences</taxon>
        <taxon>metagenomes</taxon>
        <taxon>ecological metagenomes</taxon>
    </lineage>
</organism>
<reference evidence="1" key="1">
    <citation type="journal article" date="2014" name="Front. Microbiol.">
        <title>High frequency of phylogenetically diverse reductive dehalogenase-homologous genes in deep subseafloor sedimentary metagenomes.</title>
        <authorList>
            <person name="Kawai M."/>
            <person name="Futagami T."/>
            <person name="Toyoda A."/>
            <person name="Takaki Y."/>
            <person name="Nishi S."/>
            <person name="Hori S."/>
            <person name="Arai W."/>
            <person name="Tsubouchi T."/>
            <person name="Morono Y."/>
            <person name="Uchiyama I."/>
            <person name="Ito T."/>
            <person name="Fujiyama A."/>
            <person name="Inagaki F."/>
            <person name="Takami H."/>
        </authorList>
    </citation>
    <scope>NUCLEOTIDE SEQUENCE</scope>
    <source>
        <strain evidence="1">Expedition CK06-06</strain>
    </source>
</reference>
<name>X1KRA8_9ZZZZ</name>
<protein>
    <submittedName>
        <fullName evidence="1">Uncharacterized protein</fullName>
    </submittedName>
</protein>
<accession>X1KRA8</accession>
<evidence type="ECO:0000313" key="1">
    <source>
        <dbReference type="EMBL" id="GAH84518.1"/>
    </source>
</evidence>
<dbReference type="AlphaFoldDB" id="X1KRA8"/>
<comment type="caution">
    <text evidence="1">The sequence shown here is derived from an EMBL/GenBank/DDBJ whole genome shotgun (WGS) entry which is preliminary data.</text>
</comment>